<feature type="transmembrane region" description="Helical" evidence="8">
    <location>
        <begin position="154"/>
        <end position="171"/>
    </location>
</feature>
<evidence type="ECO:0000256" key="5">
    <source>
        <dbReference type="ARBA" id="ARBA00022989"/>
    </source>
</evidence>
<dbReference type="GeneID" id="22585573"/>
<keyword evidence="10" id="KW-1185">Reference proteome</keyword>
<dbReference type="GO" id="GO:0005886">
    <property type="term" value="C:plasma membrane"/>
    <property type="evidence" value="ECO:0007669"/>
    <property type="project" value="TreeGrafter"/>
</dbReference>
<dbReference type="KEGG" id="pbn:PADG_06982"/>
<dbReference type="Gene3D" id="1.10.4160.10">
    <property type="entry name" value="Hydantoin permease"/>
    <property type="match status" value="2"/>
</dbReference>
<keyword evidence="6 8" id="KW-0472">Membrane</keyword>
<feature type="transmembrane region" description="Helical" evidence="8">
    <location>
        <begin position="476"/>
        <end position="497"/>
    </location>
</feature>
<evidence type="ECO:0000313" key="9">
    <source>
        <dbReference type="EMBL" id="EEH42162.2"/>
    </source>
</evidence>
<dbReference type="Proteomes" id="UP000001628">
    <property type="component" value="Unassembled WGS sequence"/>
</dbReference>
<dbReference type="AlphaFoldDB" id="C1GI96"/>
<evidence type="ECO:0000256" key="2">
    <source>
        <dbReference type="ARBA" id="ARBA00008974"/>
    </source>
</evidence>
<feature type="transmembrane region" description="Helical" evidence="8">
    <location>
        <begin position="234"/>
        <end position="254"/>
    </location>
</feature>
<dbReference type="OrthoDB" id="2116389at2759"/>
<dbReference type="VEuPathDB" id="FungiDB:PADG_06982"/>
<keyword evidence="3" id="KW-0813">Transport</keyword>
<dbReference type="PANTHER" id="PTHR31806">
    <property type="entry name" value="PURINE-CYTOSINE PERMEASE FCY2-RELATED"/>
    <property type="match status" value="1"/>
</dbReference>
<proteinExistence type="inferred from homology"/>
<feature type="transmembrane region" description="Helical" evidence="8">
    <location>
        <begin position="191"/>
        <end position="213"/>
    </location>
</feature>
<evidence type="ECO:0000256" key="7">
    <source>
        <dbReference type="SAM" id="MobiDB-lite"/>
    </source>
</evidence>
<dbReference type="InterPro" id="IPR001248">
    <property type="entry name" value="Pur-cyt_permease"/>
</dbReference>
<evidence type="ECO:0000256" key="8">
    <source>
        <dbReference type="SAM" id="Phobius"/>
    </source>
</evidence>
<dbReference type="RefSeq" id="XP_010762358.1">
    <property type="nucleotide sequence ID" value="XM_010764056.1"/>
</dbReference>
<evidence type="ECO:0000256" key="3">
    <source>
        <dbReference type="ARBA" id="ARBA00022448"/>
    </source>
</evidence>
<sequence>MEPKPPPTSPPPPSITTIANDGGSDDDDDDDDNGEPNPTGDVEKAIPTSAVTENGRRSQTTSRGQQPRGSSAAQAGLDIDNMDLPLFSSWSGWWHRLASWGVELRGITPVAVAEQTDMSAINLFFLWFTVSCNVLPVITGMVGTLGLGLSLRDASLVVICFNVLCTVPPAYLSIFGPKTGLRQMIQARYSFGFYCVYIVVLLNLATVSGFVVIDAVIGGQTLAAVNPGSISANAGIIIVVLVALLISFFGYKVLHQYERYAWIPTLVSIIILTGCGGKNLVDQVKQPEPTAKPILSFGGLVAGFLIPWAALSSDFSTYMSPDVPSTHIFTYTYLGLFLPNTPLMILGAAIGGAVPNTPSWASAYESGSVGYIAPRLLRSRKHCRNHLQHNTEHFKYYSPSSSVFHAQSSPPSSLPSSSQSPIRAAASFFSSLENFIGVIAYWSAAFFAIVTVEHLVIRHGNYASYEHVIWDVGSQLPSGIAALGAGLLSFALVIPCMSQKWFTGPIAEITGDIGFEMALVVSSLLYLPFRACEVRLQKRGRGVGWGERGGYI</sequence>
<organism evidence="9 10">
    <name type="scientific">Paracoccidioides brasiliensis (strain Pb18)</name>
    <dbReference type="NCBI Taxonomy" id="502780"/>
    <lineage>
        <taxon>Eukaryota</taxon>
        <taxon>Fungi</taxon>
        <taxon>Dikarya</taxon>
        <taxon>Ascomycota</taxon>
        <taxon>Pezizomycotina</taxon>
        <taxon>Eurotiomycetes</taxon>
        <taxon>Eurotiomycetidae</taxon>
        <taxon>Onygenales</taxon>
        <taxon>Ajellomycetaceae</taxon>
        <taxon>Paracoccidioides</taxon>
    </lineage>
</organism>
<evidence type="ECO:0000313" key="10">
    <source>
        <dbReference type="Proteomes" id="UP000001628"/>
    </source>
</evidence>
<dbReference type="InterPro" id="IPR026030">
    <property type="entry name" value="Pur-cyt_permease_Fcy2/21/22"/>
</dbReference>
<feature type="transmembrane region" description="Helical" evidence="8">
    <location>
        <begin position="331"/>
        <end position="354"/>
    </location>
</feature>
<feature type="transmembrane region" description="Helical" evidence="8">
    <location>
        <begin position="124"/>
        <end position="147"/>
    </location>
</feature>
<dbReference type="PANTHER" id="PTHR31806:SF5">
    <property type="entry name" value="PURINE-CYTOSINE PERMEASE FCY21"/>
    <property type="match status" value="1"/>
</dbReference>
<keyword evidence="4 8" id="KW-0812">Transmembrane</keyword>
<dbReference type="HOGENOM" id="CLU_026016_2_0_1"/>
<reference evidence="9 10" key="1">
    <citation type="journal article" date="2011" name="PLoS Genet.">
        <title>Comparative genomic analysis of human fungal pathogens causing paracoccidioidomycosis.</title>
        <authorList>
            <person name="Desjardins C.A."/>
            <person name="Champion M.D."/>
            <person name="Holder J.W."/>
            <person name="Muszewska A."/>
            <person name="Goldberg J."/>
            <person name="Bailao A.M."/>
            <person name="Brigido M.M."/>
            <person name="Ferreira M.E."/>
            <person name="Garcia A.M."/>
            <person name="Grynberg M."/>
            <person name="Gujja S."/>
            <person name="Heiman D.I."/>
            <person name="Henn M.R."/>
            <person name="Kodira C.D."/>
            <person name="Leon-Narvaez H."/>
            <person name="Longo L.V."/>
            <person name="Ma L.J."/>
            <person name="Malavazi I."/>
            <person name="Matsuo A.L."/>
            <person name="Morais F.V."/>
            <person name="Pereira M."/>
            <person name="Rodriguez-Brito S."/>
            <person name="Sakthikumar S."/>
            <person name="Salem-Izacc S.M."/>
            <person name="Sykes S.M."/>
            <person name="Teixeira M.M."/>
            <person name="Vallejo M.C."/>
            <person name="Walter M.E."/>
            <person name="Yandava C."/>
            <person name="Young S."/>
            <person name="Zeng Q."/>
            <person name="Zucker J."/>
            <person name="Felipe M.S."/>
            <person name="Goldman G.H."/>
            <person name="Haas B.J."/>
            <person name="McEwen J.G."/>
            <person name="Nino-Vega G."/>
            <person name="Puccia R."/>
            <person name="San-Blas G."/>
            <person name="Soares C.M."/>
            <person name="Birren B.W."/>
            <person name="Cuomo C.A."/>
        </authorList>
    </citation>
    <scope>NUCLEOTIDE SEQUENCE [LARGE SCALE GENOMIC DNA]</scope>
    <source>
        <strain evidence="9 10">Pb18</strain>
    </source>
</reference>
<dbReference type="GO" id="GO:0022857">
    <property type="term" value="F:transmembrane transporter activity"/>
    <property type="evidence" value="ECO:0007669"/>
    <property type="project" value="InterPro"/>
</dbReference>
<dbReference type="eggNOG" id="ENOG502QQ8Y">
    <property type="taxonomic scope" value="Eukaryota"/>
</dbReference>
<feature type="compositionally biased region" description="Polar residues" evidence="7">
    <location>
        <begin position="49"/>
        <end position="73"/>
    </location>
</feature>
<feature type="transmembrane region" description="Helical" evidence="8">
    <location>
        <begin position="293"/>
        <end position="311"/>
    </location>
</feature>
<evidence type="ECO:0000256" key="4">
    <source>
        <dbReference type="ARBA" id="ARBA00022692"/>
    </source>
</evidence>
<feature type="compositionally biased region" description="Acidic residues" evidence="7">
    <location>
        <begin position="23"/>
        <end position="34"/>
    </location>
</feature>
<evidence type="ECO:0000256" key="1">
    <source>
        <dbReference type="ARBA" id="ARBA00004141"/>
    </source>
</evidence>
<accession>C1GI96</accession>
<dbReference type="InParanoid" id="C1GI96"/>
<evidence type="ECO:0000256" key="6">
    <source>
        <dbReference type="ARBA" id="ARBA00023136"/>
    </source>
</evidence>
<dbReference type="Pfam" id="PF02133">
    <property type="entry name" value="Transp_cyt_pur"/>
    <property type="match status" value="1"/>
</dbReference>
<feature type="transmembrane region" description="Helical" evidence="8">
    <location>
        <begin position="435"/>
        <end position="456"/>
    </location>
</feature>
<comment type="similarity">
    <text evidence="2">Belongs to the purine-cytosine permease (2.A.39) family.</text>
</comment>
<feature type="region of interest" description="Disordered" evidence="7">
    <location>
        <begin position="1"/>
        <end position="75"/>
    </location>
</feature>
<feature type="compositionally biased region" description="Pro residues" evidence="7">
    <location>
        <begin position="1"/>
        <end position="14"/>
    </location>
</feature>
<comment type="subcellular location">
    <subcellularLocation>
        <location evidence="1">Membrane</location>
        <topology evidence="1">Multi-pass membrane protein</topology>
    </subcellularLocation>
</comment>
<protein>
    <recommendedName>
        <fullName evidence="11">NCS1 nucleoside transporter</fullName>
    </recommendedName>
</protein>
<dbReference type="OMA" id="FTVWFAP"/>
<keyword evidence="5 8" id="KW-1133">Transmembrane helix</keyword>
<gene>
    <name evidence="9" type="ORF">PADG_06982</name>
</gene>
<name>C1GI96_PARBD</name>
<evidence type="ECO:0008006" key="11">
    <source>
        <dbReference type="Google" id="ProtNLM"/>
    </source>
</evidence>
<dbReference type="EMBL" id="KN275966">
    <property type="protein sequence ID" value="EEH42162.2"/>
    <property type="molecule type" value="Genomic_DNA"/>
</dbReference>